<evidence type="ECO:0000256" key="3">
    <source>
        <dbReference type="ARBA" id="ARBA00023125"/>
    </source>
</evidence>
<evidence type="ECO:0000256" key="1">
    <source>
        <dbReference type="ARBA" id="ARBA00022490"/>
    </source>
</evidence>
<dbReference type="InterPro" id="IPR013849">
    <property type="entry name" value="DNA_helicase_Holl-junc_RuvA_I"/>
</dbReference>
<dbReference type="GO" id="GO:0009378">
    <property type="term" value="F:four-way junction helicase activity"/>
    <property type="evidence" value="ECO:0007669"/>
    <property type="project" value="InterPro"/>
</dbReference>
<keyword evidence="2 6" id="KW-0227">DNA damage</keyword>
<comment type="subcellular location">
    <subcellularLocation>
        <location evidence="6">Cytoplasm</location>
    </subcellularLocation>
</comment>
<keyword evidence="9" id="KW-0378">Hydrolase</keyword>
<keyword evidence="9" id="KW-0547">Nucleotide-binding</keyword>
<organism evidence="9 10">
    <name type="scientific">Chelatococcus caeni</name>
    <dbReference type="NCBI Taxonomy" id="1348468"/>
    <lineage>
        <taxon>Bacteria</taxon>
        <taxon>Pseudomonadati</taxon>
        <taxon>Pseudomonadota</taxon>
        <taxon>Alphaproteobacteria</taxon>
        <taxon>Hyphomicrobiales</taxon>
        <taxon>Chelatococcaceae</taxon>
        <taxon>Chelatococcus</taxon>
    </lineage>
</organism>
<evidence type="ECO:0000313" key="10">
    <source>
        <dbReference type="Proteomes" id="UP000577362"/>
    </source>
</evidence>
<dbReference type="Pfam" id="PF01330">
    <property type="entry name" value="RuvA_N"/>
    <property type="match status" value="1"/>
</dbReference>
<dbReference type="GO" id="GO:0005524">
    <property type="term" value="F:ATP binding"/>
    <property type="evidence" value="ECO:0007669"/>
    <property type="project" value="InterPro"/>
</dbReference>
<name>A0A840C3F7_9HYPH</name>
<keyword evidence="4 6" id="KW-0233">DNA recombination</keyword>
<evidence type="ECO:0000259" key="8">
    <source>
        <dbReference type="Pfam" id="PF07499"/>
    </source>
</evidence>
<dbReference type="InterPro" id="IPR011114">
    <property type="entry name" value="RuvA_C"/>
</dbReference>
<evidence type="ECO:0000256" key="5">
    <source>
        <dbReference type="ARBA" id="ARBA00023204"/>
    </source>
</evidence>
<dbReference type="GO" id="GO:0016787">
    <property type="term" value="F:hydrolase activity"/>
    <property type="evidence" value="ECO:0007669"/>
    <property type="project" value="UniProtKB-KW"/>
</dbReference>
<reference evidence="9 10" key="1">
    <citation type="submission" date="2020-08" db="EMBL/GenBank/DDBJ databases">
        <title>Genomic Encyclopedia of Type Strains, Phase IV (KMG-IV): sequencing the most valuable type-strain genomes for metagenomic binning, comparative biology and taxonomic classification.</title>
        <authorList>
            <person name="Goeker M."/>
        </authorList>
    </citation>
    <scope>NUCLEOTIDE SEQUENCE [LARGE SCALE GENOMIC DNA]</scope>
    <source>
        <strain evidence="9 10">DSM 103737</strain>
    </source>
</reference>
<dbReference type="GO" id="GO:0005737">
    <property type="term" value="C:cytoplasm"/>
    <property type="evidence" value="ECO:0007669"/>
    <property type="project" value="UniProtKB-SubCell"/>
</dbReference>
<evidence type="ECO:0000256" key="6">
    <source>
        <dbReference type="HAMAP-Rule" id="MF_00031"/>
    </source>
</evidence>
<proteinExistence type="inferred from homology"/>
<dbReference type="SUPFAM" id="SSF50249">
    <property type="entry name" value="Nucleic acid-binding proteins"/>
    <property type="match status" value="1"/>
</dbReference>
<dbReference type="Gene3D" id="1.10.8.10">
    <property type="entry name" value="DNA helicase RuvA subunit, C-terminal domain"/>
    <property type="match status" value="1"/>
</dbReference>
<dbReference type="Pfam" id="PF14520">
    <property type="entry name" value="HHH_5"/>
    <property type="match status" value="1"/>
</dbReference>
<dbReference type="GO" id="GO:0000400">
    <property type="term" value="F:four-way junction DNA binding"/>
    <property type="evidence" value="ECO:0007669"/>
    <property type="project" value="UniProtKB-UniRule"/>
</dbReference>
<comment type="domain">
    <text evidence="6">Has three domains with a flexible linker between the domains II and III and assumes an 'L' shape. Domain III is highly mobile and contacts RuvB.</text>
</comment>
<comment type="subunit">
    <text evidence="6">Homotetramer. Forms an RuvA(8)-RuvB(12)-Holliday junction (HJ) complex. HJ DNA is sandwiched between 2 RuvA tetramers; dsDNA enters through RuvA and exits via RuvB. An RuvB hexamer assembles on each DNA strand where it exits the tetramer. Each RuvB hexamer is contacted by two RuvA subunits (via domain III) on 2 adjacent RuvB subunits; this complex drives branch migration. In the full resolvosome a probable DNA-RuvA(4)-RuvB(12)-RuvC(2) complex forms which resolves the HJ.</text>
</comment>
<dbReference type="GO" id="GO:0009379">
    <property type="term" value="C:Holliday junction helicase complex"/>
    <property type="evidence" value="ECO:0007669"/>
    <property type="project" value="InterPro"/>
</dbReference>
<evidence type="ECO:0000256" key="4">
    <source>
        <dbReference type="ARBA" id="ARBA00023172"/>
    </source>
</evidence>
<dbReference type="GO" id="GO:0006281">
    <property type="term" value="P:DNA repair"/>
    <property type="evidence" value="ECO:0007669"/>
    <property type="project" value="UniProtKB-UniRule"/>
</dbReference>
<dbReference type="Gene3D" id="2.40.50.140">
    <property type="entry name" value="Nucleic acid-binding proteins"/>
    <property type="match status" value="1"/>
</dbReference>
<feature type="domain" description="Holliday junction DNA helicase RuvA C-terminal" evidence="8">
    <location>
        <begin position="157"/>
        <end position="203"/>
    </location>
</feature>
<keyword evidence="9" id="KW-0067">ATP-binding</keyword>
<sequence length="206" mass="21119">MIGKLKGVVDSYGEDHVILDVHGVGYLVHCSSRTLQNLPPAGEAATLAIETIVREDMIRLYGFRSDAEREWFRLLQTVQGVGSRVALGILSVLDPGALASAVGMGDKAAIARAPGVGPKLAARLIAELKDKAPVFGAVDPAVIRLAGAVEEGGAPPPVADAVSALVNLGYGQPQAAAAVAAALKSAGEEAQAATLIRLGLKELARS</sequence>
<dbReference type="InterPro" id="IPR000085">
    <property type="entry name" value="RuvA"/>
</dbReference>
<evidence type="ECO:0000313" key="9">
    <source>
        <dbReference type="EMBL" id="MBB4018178.1"/>
    </source>
</evidence>
<dbReference type="Gene3D" id="1.10.150.20">
    <property type="entry name" value="5' to 3' exonuclease, C-terminal subdomain"/>
    <property type="match status" value="1"/>
</dbReference>
<dbReference type="AlphaFoldDB" id="A0A840C3F7"/>
<dbReference type="InterPro" id="IPR010994">
    <property type="entry name" value="RuvA_2-like"/>
</dbReference>
<dbReference type="InterPro" id="IPR036267">
    <property type="entry name" value="RuvA_C_sf"/>
</dbReference>
<keyword evidence="5 6" id="KW-0234">DNA repair</keyword>
<evidence type="ECO:0000256" key="2">
    <source>
        <dbReference type="ARBA" id="ARBA00022763"/>
    </source>
</evidence>
<comment type="caution">
    <text evidence="9">The sequence shown here is derived from an EMBL/GenBank/DDBJ whole genome shotgun (WGS) entry which is preliminary data.</text>
</comment>
<dbReference type="GO" id="GO:0048476">
    <property type="term" value="C:Holliday junction resolvase complex"/>
    <property type="evidence" value="ECO:0007669"/>
    <property type="project" value="UniProtKB-UniRule"/>
</dbReference>
<dbReference type="NCBIfam" id="TIGR00084">
    <property type="entry name" value="ruvA"/>
    <property type="match status" value="1"/>
</dbReference>
<dbReference type="SUPFAM" id="SSF47781">
    <property type="entry name" value="RuvA domain 2-like"/>
    <property type="match status" value="1"/>
</dbReference>
<dbReference type="GO" id="GO:0006310">
    <property type="term" value="P:DNA recombination"/>
    <property type="evidence" value="ECO:0007669"/>
    <property type="project" value="UniProtKB-UniRule"/>
</dbReference>
<dbReference type="SUPFAM" id="SSF46929">
    <property type="entry name" value="DNA helicase RuvA subunit, C-terminal domain"/>
    <property type="match status" value="1"/>
</dbReference>
<keyword evidence="9" id="KW-0347">Helicase</keyword>
<feature type="region of interest" description="Domain III" evidence="6">
    <location>
        <begin position="159"/>
        <end position="206"/>
    </location>
</feature>
<dbReference type="EMBL" id="JACIEN010000003">
    <property type="protein sequence ID" value="MBB4018178.1"/>
    <property type="molecule type" value="Genomic_DNA"/>
</dbReference>
<protein>
    <recommendedName>
        <fullName evidence="6">Holliday junction branch migration complex subunit RuvA</fullName>
    </recommendedName>
</protein>
<comment type="caution">
    <text evidence="6">Lacks conserved residue(s) required for the propagation of feature annotation.</text>
</comment>
<dbReference type="Proteomes" id="UP000577362">
    <property type="component" value="Unassembled WGS sequence"/>
</dbReference>
<comment type="similarity">
    <text evidence="6">Belongs to the RuvA family.</text>
</comment>
<dbReference type="Pfam" id="PF07499">
    <property type="entry name" value="RuvA_C"/>
    <property type="match status" value="1"/>
</dbReference>
<dbReference type="RefSeq" id="WP_019404023.1">
    <property type="nucleotide sequence ID" value="NZ_JACIEN010000003.1"/>
</dbReference>
<dbReference type="HAMAP" id="MF_00031">
    <property type="entry name" value="DNA_HJ_migration_RuvA"/>
    <property type="match status" value="1"/>
</dbReference>
<feature type="domain" description="DNA helicase Holliday junction RuvA type" evidence="7">
    <location>
        <begin position="1"/>
        <end position="62"/>
    </location>
</feature>
<keyword evidence="3 6" id="KW-0238">DNA-binding</keyword>
<accession>A0A840C3F7</accession>
<keyword evidence="1 6" id="KW-0963">Cytoplasm</keyword>
<comment type="function">
    <text evidence="6">The RuvA-RuvB-RuvC complex processes Holliday junction (HJ) DNA during genetic recombination and DNA repair, while the RuvA-RuvB complex plays an important role in the rescue of blocked DNA replication forks via replication fork reversal (RFR). RuvA specifically binds to HJ cruciform DNA, conferring on it an open structure. The RuvB hexamer acts as an ATP-dependent pump, pulling dsDNA into and through the RuvAB complex. HJ branch migration allows RuvC to scan DNA until it finds its consensus sequence, where it cleaves and resolves the cruciform DNA.</text>
</comment>
<evidence type="ECO:0000259" key="7">
    <source>
        <dbReference type="Pfam" id="PF01330"/>
    </source>
</evidence>
<dbReference type="InterPro" id="IPR012340">
    <property type="entry name" value="NA-bd_OB-fold"/>
</dbReference>
<keyword evidence="10" id="KW-1185">Reference proteome</keyword>
<feature type="region of interest" description="Domain I" evidence="6">
    <location>
        <begin position="1"/>
        <end position="64"/>
    </location>
</feature>
<gene>
    <name evidence="6" type="primary">ruvA</name>
    <name evidence="9" type="ORF">GGR16_003212</name>
</gene>
<dbReference type="CDD" id="cd14332">
    <property type="entry name" value="UBA_RuvA_C"/>
    <property type="match status" value="1"/>
</dbReference>